<feature type="disulfide bond" evidence="2">
    <location>
        <begin position="577"/>
        <end position="595"/>
    </location>
</feature>
<dbReference type="GO" id="GO:0016020">
    <property type="term" value="C:membrane"/>
    <property type="evidence" value="ECO:0007669"/>
    <property type="project" value="InterPro"/>
</dbReference>
<accession>A0A8S2QVU5</accession>
<dbReference type="Proteomes" id="UP000676336">
    <property type="component" value="Unassembled WGS sequence"/>
</dbReference>
<dbReference type="SUPFAM" id="SSF57424">
    <property type="entry name" value="LDL receptor-like module"/>
    <property type="match status" value="5"/>
</dbReference>
<dbReference type="CDD" id="cd06263">
    <property type="entry name" value="MAM"/>
    <property type="match status" value="3"/>
</dbReference>
<feature type="domain" description="MAM" evidence="3">
    <location>
        <begin position="391"/>
        <end position="550"/>
    </location>
</feature>
<feature type="domain" description="MAM" evidence="3">
    <location>
        <begin position="1"/>
        <end position="136"/>
    </location>
</feature>
<dbReference type="Gene3D" id="2.60.120.200">
    <property type="match status" value="6"/>
</dbReference>
<proteinExistence type="predicted"/>
<dbReference type="PROSITE" id="PS50060">
    <property type="entry name" value="MAM_2"/>
    <property type="match status" value="7"/>
</dbReference>
<feature type="disulfide bond" evidence="2">
    <location>
        <begin position="722"/>
        <end position="740"/>
    </location>
</feature>
<feature type="disulfide bond" evidence="2">
    <location>
        <begin position="589"/>
        <end position="604"/>
    </location>
</feature>
<dbReference type="SMART" id="SM00137">
    <property type="entry name" value="MAM"/>
    <property type="match status" value="4"/>
</dbReference>
<dbReference type="PROSITE" id="PS01209">
    <property type="entry name" value="LDLRA_1"/>
    <property type="match status" value="4"/>
</dbReference>
<dbReference type="InterPro" id="IPR023415">
    <property type="entry name" value="LDLR_class-A_CS"/>
</dbReference>
<evidence type="ECO:0000256" key="2">
    <source>
        <dbReference type="PROSITE-ProRule" id="PRU00124"/>
    </source>
</evidence>
<dbReference type="Gene3D" id="4.10.400.10">
    <property type="entry name" value="Low-density Lipoprotein Receptor"/>
    <property type="match status" value="5"/>
</dbReference>
<sequence>MRGDAEDNTIGSQFGTYLAFDITPTTASSSRALLISPDLDNTAQYCFQYYYRGYGNVQGSVSINRQTFANATARYLLVKHDSTAFTNQWKINQIALTPLLNQTSNVYRLLFEGISGNGVGRLMFDDFELFNGPCPQIPTNCSIQCDTITGQRQCIPTSQICDFNRDCLNGEDERLCGYDCTFESGLCNYMDPSAGAYKWRRQRAGSSIPGTNSGPIIDHTTLSANGYYMIVATNNGTIDERAHLLSPPLQQSSATCEMTFYYHMTGANVGRLEVLLIEGLQNSRVWSVEGTQSNRWHKGVVKIGRLYRPFRIRFDARKTASSFADIAIDDIQWIGCNLPLLTNETATCSPNQFQCKRGGCVDQNRVCDYTDDCGDMSDENNVTCIRPDVIPGCNFEMNSCQFAGVGTSDLRFERARAYQLVNDYAPERDHTLNNLAGAFVYVNTLDQPAGRLAHFRSSRLVSSAGCKVRFNYYMNGASDPGLLTFMVRNQSAGATTYLWSTSKVLGDYWERQELLLPTGFLLELLIEVKTLGGGGIIGLDDISFSSPCNKSNIPLPYGTTTRPTGTTVTPPACAFTCDDGTCIGKEKRCNFAPDCSKGEDEVNCGDCDFEKSPCGWEDDSIGYYVWARRNASSILLMPGDMTTKDSKLTTKIWTDPRTTIGRTWTSITVSIGRRRSGFRLVFISTHVGSTISSDISIDNFQFQECNDQVIGHCEGFIDPFNCSNGNCIHKDNLCDFSDDCGDSTDEYNCEKYVDMCNFENNLEPICSWSHDEDADFKWSRIRGDQVNNLDWYDDFWQFYGPDRDHTLGTSKGHFLFLETSAPRKPNDTARVVSPVFNPTTSGDCQFRFWYHMYGYDVASLNVYTRTSVGGPLTLVWNQNGQRGDEWLRTKIVLKVQQPFQVLIEGVRGAGYEGDIGVDDTSFTPGCQLLPTATLPPVIDVTVTSPYCNATFSHCLQNTRQCLPVEQFCNFNIECTDQTDELSCPSTCTFEQKSLCSWKNDRKQTLSWDFGSGRTSSIDTGPSTDHTTHSINGTYIYLETSTGIFGDRAHLISPLYRKSSKTCMFTFWYHMFGDTINTLNIHVRAGGIDTLIWSLQGNQGDEWRQGTAYLPTCASEFNMIVEGVRGTSFTGDIALDDFRFEQCYERPALSTCPEIPGDPNPFMCRSKHCIPQKSKCDYELDCCDGSDEEYSTCYNYQRCDFETDSCQWEKSAGSELMWERYRANILPFDRRPPYDHTTRSQL</sequence>
<feature type="disulfide bond" evidence="2">
    <location>
        <begin position="355"/>
        <end position="373"/>
    </location>
</feature>
<dbReference type="InterPro" id="IPR051560">
    <property type="entry name" value="MAM_domain-containing"/>
</dbReference>
<dbReference type="Pfam" id="PF00057">
    <property type="entry name" value="Ldl_recept_a"/>
    <property type="match status" value="4"/>
</dbReference>
<dbReference type="CDD" id="cd00112">
    <property type="entry name" value="LDLa"/>
    <property type="match status" value="5"/>
</dbReference>
<feature type="disulfide bond" evidence="2">
    <location>
        <begin position="348"/>
        <end position="360"/>
    </location>
</feature>
<dbReference type="InterPro" id="IPR000998">
    <property type="entry name" value="MAM_dom"/>
</dbReference>
<dbReference type="PRINTS" id="PR00261">
    <property type="entry name" value="LDLRECEPTOR"/>
</dbReference>
<feature type="domain" description="MAM" evidence="3">
    <location>
        <begin position="178"/>
        <end position="338"/>
    </location>
</feature>
<comment type="caution">
    <text evidence="4">The sequence shown here is derived from an EMBL/GenBank/DDBJ whole genome shotgun (WGS) entry which is preliminary data.</text>
</comment>
<evidence type="ECO:0000256" key="1">
    <source>
        <dbReference type="ARBA" id="ARBA00023157"/>
    </source>
</evidence>
<dbReference type="PANTHER" id="PTHR23282">
    <property type="entry name" value="APICAL ENDOSOMAL GLYCOPROTEIN PRECURSOR"/>
    <property type="match status" value="1"/>
</dbReference>
<dbReference type="PROSITE" id="PS50068">
    <property type="entry name" value="LDLRA_2"/>
    <property type="match status" value="6"/>
</dbReference>
<dbReference type="InterPro" id="IPR002172">
    <property type="entry name" value="LDrepeatLR_classA_rpt"/>
</dbReference>
<feature type="disulfide bond" evidence="2">
    <location>
        <begin position="1163"/>
        <end position="1181"/>
    </location>
</feature>
<keyword evidence="1 2" id="KW-1015">Disulfide bond</keyword>
<feature type="disulfide bond" evidence="2">
    <location>
        <begin position="968"/>
        <end position="983"/>
    </location>
</feature>
<feature type="domain" description="MAM" evidence="3">
    <location>
        <begin position="985"/>
        <end position="1144"/>
    </location>
</feature>
<feature type="domain" description="MAM" evidence="3">
    <location>
        <begin position="754"/>
        <end position="928"/>
    </location>
</feature>
<dbReference type="PANTHER" id="PTHR23282:SF142">
    <property type="entry name" value="MAM DOMAIN-CONTAINING PROTEIN"/>
    <property type="match status" value="1"/>
</dbReference>
<comment type="caution">
    <text evidence="2">Lacks conserved residue(s) required for the propagation of feature annotation.</text>
</comment>
<feature type="disulfide bond" evidence="2">
    <location>
        <begin position="161"/>
        <end position="176"/>
    </location>
</feature>
<evidence type="ECO:0000313" key="4">
    <source>
        <dbReference type="EMBL" id="CAF4133788.1"/>
    </source>
</evidence>
<gene>
    <name evidence="4" type="ORF">SMN809_LOCUS18899</name>
</gene>
<dbReference type="AlphaFoldDB" id="A0A8S2QVU5"/>
<organism evidence="4 5">
    <name type="scientific">Rotaria magnacalcarata</name>
    <dbReference type="NCBI Taxonomy" id="392030"/>
    <lineage>
        <taxon>Eukaryota</taxon>
        <taxon>Metazoa</taxon>
        <taxon>Spiralia</taxon>
        <taxon>Gnathifera</taxon>
        <taxon>Rotifera</taxon>
        <taxon>Eurotatoria</taxon>
        <taxon>Bdelloidea</taxon>
        <taxon>Philodinida</taxon>
        <taxon>Philodinidae</taxon>
        <taxon>Rotaria</taxon>
    </lineage>
</organism>
<dbReference type="InterPro" id="IPR013320">
    <property type="entry name" value="ConA-like_dom_sf"/>
</dbReference>
<evidence type="ECO:0000259" key="3">
    <source>
        <dbReference type="PROSITE" id="PS50060"/>
    </source>
</evidence>
<dbReference type="SUPFAM" id="SSF49899">
    <property type="entry name" value="Concanavalin A-like lectins/glucanases"/>
    <property type="match status" value="5"/>
</dbReference>
<feature type="domain" description="MAM" evidence="3">
    <location>
        <begin position="605"/>
        <end position="633"/>
    </location>
</feature>
<dbReference type="SMART" id="SM00192">
    <property type="entry name" value="LDLa"/>
    <property type="match status" value="6"/>
</dbReference>
<dbReference type="InterPro" id="IPR036055">
    <property type="entry name" value="LDL_receptor-like_sf"/>
</dbReference>
<feature type="non-terminal residue" evidence="4">
    <location>
        <position position="1241"/>
    </location>
</feature>
<feature type="disulfide bond" evidence="2">
    <location>
        <begin position="734"/>
        <end position="749"/>
    </location>
</feature>
<name>A0A8S2QVU5_9BILA</name>
<feature type="domain" description="MAM" evidence="3">
    <location>
        <begin position="1196"/>
        <end position="1241"/>
    </location>
</feature>
<dbReference type="EMBL" id="CAJOBI010009258">
    <property type="protein sequence ID" value="CAF4133788.1"/>
    <property type="molecule type" value="Genomic_DNA"/>
</dbReference>
<protein>
    <recommendedName>
        <fullName evidence="3">MAM domain-containing protein</fullName>
    </recommendedName>
</protein>
<dbReference type="Pfam" id="PF00629">
    <property type="entry name" value="MAM"/>
    <property type="match status" value="5"/>
</dbReference>
<reference evidence="4" key="1">
    <citation type="submission" date="2021-02" db="EMBL/GenBank/DDBJ databases">
        <authorList>
            <person name="Nowell W R."/>
        </authorList>
    </citation>
    <scope>NUCLEOTIDE SEQUENCE</scope>
</reference>
<evidence type="ECO:0000313" key="5">
    <source>
        <dbReference type="Proteomes" id="UP000676336"/>
    </source>
</evidence>